<dbReference type="OrthoDB" id="63332at2"/>
<dbReference type="PRINTS" id="PR00455">
    <property type="entry name" value="HTHTETR"/>
</dbReference>
<sequence length="213" mass="23079">MAYRTTHARLERDQALREHILGCALEMVAEGGFSALSMSRLAHTAGIATGSLYRYFPGKGALAAEVFTRATRIEVNALKEQFFGQGTAAERLRAGIAHFAARAWHSRQLAHALIAEPLEPDVDTERLRYRAAYAELFHKLIKQGNDDGSFQVGNISITAACLVGAIAESLIGPLSPQARALRASGLPSESLESYTRALTRFCLRALGAKEPSP</sequence>
<dbReference type="PROSITE" id="PS01081">
    <property type="entry name" value="HTH_TETR_1"/>
    <property type="match status" value="1"/>
</dbReference>
<gene>
    <name evidence="4" type="ORF">DT594_07795</name>
</gene>
<keyword evidence="5" id="KW-1185">Reference proteome</keyword>
<dbReference type="SUPFAM" id="SSF46689">
    <property type="entry name" value="Homeodomain-like"/>
    <property type="match status" value="1"/>
</dbReference>
<dbReference type="GO" id="GO:0003700">
    <property type="term" value="F:DNA-binding transcription factor activity"/>
    <property type="evidence" value="ECO:0007669"/>
    <property type="project" value="TreeGrafter"/>
</dbReference>
<dbReference type="InterPro" id="IPR001647">
    <property type="entry name" value="HTH_TetR"/>
</dbReference>
<evidence type="ECO:0000259" key="3">
    <source>
        <dbReference type="PROSITE" id="PS50977"/>
    </source>
</evidence>
<dbReference type="InterPro" id="IPR050109">
    <property type="entry name" value="HTH-type_TetR-like_transc_reg"/>
</dbReference>
<organism evidence="4 5">
    <name type="scientific">Halopseudomonas laoshanensis</name>
    <dbReference type="NCBI Taxonomy" id="2268758"/>
    <lineage>
        <taxon>Bacteria</taxon>
        <taxon>Pseudomonadati</taxon>
        <taxon>Pseudomonadota</taxon>
        <taxon>Gammaproteobacteria</taxon>
        <taxon>Pseudomonadales</taxon>
        <taxon>Pseudomonadaceae</taxon>
        <taxon>Halopseudomonas</taxon>
    </lineage>
</organism>
<dbReference type="Gene3D" id="1.10.357.10">
    <property type="entry name" value="Tetracycline Repressor, domain 2"/>
    <property type="match status" value="1"/>
</dbReference>
<dbReference type="PROSITE" id="PS50977">
    <property type="entry name" value="HTH_TETR_2"/>
    <property type="match status" value="1"/>
</dbReference>
<dbReference type="EMBL" id="QOVF01000002">
    <property type="protein sequence ID" value="KAA0694779.1"/>
    <property type="molecule type" value="Genomic_DNA"/>
</dbReference>
<evidence type="ECO:0000313" key="5">
    <source>
        <dbReference type="Proteomes" id="UP000463138"/>
    </source>
</evidence>
<dbReference type="Pfam" id="PF17932">
    <property type="entry name" value="TetR_C_24"/>
    <property type="match status" value="1"/>
</dbReference>
<reference evidence="4 5" key="1">
    <citation type="submission" date="2018-07" db="EMBL/GenBank/DDBJ databases">
        <title>Pseudomonas laoshanensis sp. nov., isolated from soil.</title>
        <authorList>
            <person name="Sun J."/>
            <person name="Yu L."/>
            <person name="Wang M."/>
            <person name="Zhang C."/>
        </authorList>
    </citation>
    <scope>NUCLEOTIDE SEQUENCE [LARGE SCALE GENOMIC DNA]</scope>
    <source>
        <strain evidence="4 5">Y22</strain>
    </source>
</reference>
<name>A0A7V7GU89_9GAMM</name>
<dbReference type="SUPFAM" id="SSF48498">
    <property type="entry name" value="Tetracyclin repressor-like, C-terminal domain"/>
    <property type="match status" value="1"/>
</dbReference>
<dbReference type="InterPro" id="IPR023772">
    <property type="entry name" value="DNA-bd_HTH_TetR-type_CS"/>
</dbReference>
<dbReference type="Pfam" id="PF00440">
    <property type="entry name" value="TetR_N"/>
    <property type="match status" value="1"/>
</dbReference>
<dbReference type="InterPro" id="IPR041490">
    <property type="entry name" value="KstR2_TetR_C"/>
</dbReference>
<dbReference type="AlphaFoldDB" id="A0A7V7GU89"/>
<dbReference type="PANTHER" id="PTHR30055">
    <property type="entry name" value="HTH-TYPE TRANSCRIPTIONAL REGULATOR RUTR"/>
    <property type="match status" value="1"/>
</dbReference>
<dbReference type="InterPro" id="IPR009057">
    <property type="entry name" value="Homeodomain-like_sf"/>
</dbReference>
<evidence type="ECO:0000313" key="4">
    <source>
        <dbReference type="EMBL" id="KAA0694779.1"/>
    </source>
</evidence>
<comment type="caution">
    <text evidence="4">The sequence shown here is derived from an EMBL/GenBank/DDBJ whole genome shotgun (WGS) entry which is preliminary data.</text>
</comment>
<dbReference type="InterPro" id="IPR036271">
    <property type="entry name" value="Tet_transcr_reg_TetR-rel_C_sf"/>
</dbReference>
<keyword evidence="1 2" id="KW-0238">DNA-binding</keyword>
<protein>
    <submittedName>
        <fullName evidence="4">TetR/AcrR family transcriptional regulator</fullName>
    </submittedName>
</protein>
<evidence type="ECO:0000256" key="1">
    <source>
        <dbReference type="ARBA" id="ARBA00023125"/>
    </source>
</evidence>
<evidence type="ECO:0000256" key="2">
    <source>
        <dbReference type="PROSITE-ProRule" id="PRU00335"/>
    </source>
</evidence>
<proteinExistence type="predicted"/>
<feature type="DNA-binding region" description="H-T-H motif" evidence="2">
    <location>
        <begin position="37"/>
        <end position="56"/>
    </location>
</feature>
<dbReference type="RefSeq" id="WP_149332171.1">
    <property type="nucleotide sequence ID" value="NZ_QOVF01000002.1"/>
</dbReference>
<dbReference type="Proteomes" id="UP000463138">
    <property type="component" value="Unassembled WGS sequence"/>
</dbReference>
<dbReference type="PANTHER" id="PTHR30055:SF226">
    <property type="entry name" value="HTH-TYPE TRANSCRIPTIONAL REGULATOR PKSA"/>
    <property type="match status" value="1"/>
</dbReference>
<accession>A0A7V7GU89</accession>
<dbReference type="GO" id="GO:0000976">
    <property type="term" value="F:transcription cis-regulatory region binding"/>
    <property type="evidence" value="ECO:0007669"/>
    <property type="project" value="TreeGrafter"/>
</dbReference>
<feature type="domain" description="HTH tetR-type" evidence="3">
    <location>
        <begin position="14"/>
        <end position="74"/>
    </location>
</feature>